<dbReference type="InterPro" id="IPR011005">
    <property type="entry name" value="Dihydropteroate_synth-like_sf"/>
</dbReference>
<evidence type="ECO:0000313" key="6">
    <source>
        <dbReference type="EMBL" id="SFG81542.1"/>
    </source>
</evidence>
<dbReference type="InterPro" id="IPR051069">
    <property type="entry name" value="ACDS_complex_subunit"/>
</dbReference>
<dbReference type="Gene3D" id="3.20.20.20">
    <property type="entry name" value="Dihydropteroate synthase-like"/>
    <property type="match status" value="1"/>
</dbReference>
<keyword evidence="3" id="KW-0408">Iron</keyword>
<accession>A0A1I2UWP7</accession>
<dbReference type="GO" id="GO:0051539">
    <property type="term" value="F:4 iron, 4 sulfur cluster binding"/>
    <property type="evidence" value="ECO:0007669"/>
    <property type="project" value="UniProtKB-KW"/>
</dbReference>
<sequence length="176" mass="20408">MFDRYEMKLVRPMCHTRTTVNAVVELDTDIKEIFPYLNGDLGSCFYHPDTPFLRFIQGRKAFTLHPNYFTISGMTGEQEARNLVEFIRHLLTDTWARRGEIEPSYRRGTELKMLDVFKLLPWTNCGDCGEKSCMAFAGRLIKQESTLEECAPLQQNENIKQKEELIRMFSEAGLAV</sequence>
<dbReference type="PANTHER" id="PTHR36214">
    <property type="match status" value="1"/>
</dbReference>
<keyword evidence="7" id="KW-1185">Reference proteome</keyword>
<evidence type="ECO:0000313" key="7">
    <source>
        <dbReference type="Proteomes" id="UP000199337"/>
    </source>
</evidence>
<evidence type="ECO:0000256" key="1">
    <source>
        <dbReference type="ARBA" id="ARBA00022485"/>
    </source>
</evidence>
<protein>
    <submittedName>
        <fullName evidence="6">Metal-binding trascriptional regulator, contains putative Fe-S cluster and ArsR family DNA binding domain</fullName>
    </submittedName>
</protein>
<dbReference type="Proteomes" id="UP000199337">
    <property type="component" value="Unassembled WGS sequence"/>
</dbReference>
<dbReference type="RefSeq" id="WP_092471984.1">
    <property type="nucleotide sequence ID" value="NZ_FOOX01000010.1"/>
</dbReference>
<dbReference type="PANTHER" id="PTHR36214:SF3">
    <property type="entry name" value="ACETYL-COA DECARBONYLASE_SYNTHASE COMPLEX SUBUNIT GAMMA"/>
    <property type="match status" value="1"/>
</dbReference>
<organism evidence="6 7">
    <name type="scientific">Desulfotruncus arcticus DSM 17038</name>
    <dbReference type="NCBI Taxonomy" id="1121424"/>
    <lineage>
        <taxon>Bacteria</taxon>
        <taxon>Bacillati</taxon>
        <taxon>Bacillota</taxon>
        <taxon>Clostridia</taxon>
        <taxon>Eubacteriales</taxon>
        <taxon>Desulfallaceae</taxon>
        <taxon>Desulfotruncus</taxon>
    </lineage>
</organism>
<dbReference type="OrthoDB" id="9793312at2"/>
<dbReference type="Pfam" id="PF04060">
    <property type="entry name" value="FeS"/>
    <property type="match status" value="1"/>
</dbReference>
<proteinExistence type="predicted"/>
<evidence type="ECO:0000256" key="3">
    <source>
        <dbReference type="ARBA" id="ARBA00023004"/>
    </source>
</evidence>
<dbReference type="InterPro" id="IPR007202">
    <property type="entry name" value="4Fe-4S_dom"/>
</dbReference>
<reference evidence="7" key="1">
    <citation type="submission" date="2016-10" db="EMBL/GenBank/DDBJ databases">
        <authorList>
            <person name="Varghese N."/>
            <person name="Submissions S."/>
        </authorList>
    </citation>
    <scope>NUCLEOTIDE SEQUENCE [LARGE SCALE GENOMIC DNA]</scope>
    <source>
        <strain evidence="7">DSM 17038</strain>
    </source>
</reference>
<dbReference type="EMBL" id="FOOX01000010">
    <property type="protein sequence ID" value="SFG81542.1"/>
    <property type="molecule type" value="Genomic_DNA"/>
</dbReference>
<dbReference type="PROSITE" id="PS51656">
    <property type="entry name" value="4FE4S"/>
    <property type="match status" value="1"/>
</dbReference>
<dbReference type="GO" id="GO:0046872">
    <property type="term" value="F:metal ion binding"/>
    <property type="evidence" value="ECO:0007669"/>
    <property type="project" value="UniProtKB-KW"/>
</dbReference>
<evidence type="ECO:0000256" key="4">
    <source>
        <dbReference type="ARBA" id="ARBA00023014"/>
    </source>
</evidence>
<feature type="domain" description="4Fe-4S" evidence="5">
    <location>
        <begin position="100"/>
        <end position="167"/>
    </location>
</feature>
<keyword evidence="4" id="KW-0411">Iron-sulfur</keyword>
<dbReference type="STRING" id="341036.SAMN05660649_02779"/>
<gene>
    <name evidence="6" type="ORF">SAMN05660649_02779</name>
</gene>
<keyword evidence="2" id="KW-0479">Metal-binding</keyword>
<keyword evidence="1" id="KW-0004">4Fe-4S</keyword>
<name>A0A1I2UWP7_9FIRM</name>
<evidence type="ECO:0000259" key="5">
    <source>
        <dbReference type="PROSITE" id="PS51656"/>
    </source>
</evidence>
<evidence type="ECO:0000256" key="2">
    <source>
        <dbReference type="ARBA" id="ARBA00022723"/>
    </source>
</evidence>
<dbReference type="AlphaFoldDB" id="A0A1I2UWP7"/>